<dbReference type="Proteomes" id="UP001596415">
    <property type="component" value="Unassembled WGS sequence"/>
</dbReference>
<comment type="caution">
    <text evidence="3">The sequence shown here is derived from an EMBL/GenBank/DDBJ whole genome shotgun (WGS) entry which is preliminary data.</text>
</comment>
<dbReference type="Pfam" id="PF18942">
    <property type="entry name" value="DUF5689"/>
    <property type="match status" value="1"/>
</dbReference>
<dbReference type="RefSeq" id="WP_380215959.1">
    <property type="nucleotide sequence ID" value="NZ_JBHTBN010000001.1"/>
</dbReference>
<sequence>MKAINFYKFFTLILAVVVVSSCVQDDEFDIPEIEIQSVDIPQDRIVTIGSLRTQLEQEMMTNGNDILTFETDNDSSNDLFVVGYVISNDAAGNFFEELILQDSPSSPSAGVKVLVDVNPLFNTYQFGRKVFIRLDGLSVALDSGVLSLGIRSGNELEKISEAAQTDFLLRDDELEDIIPLDITIPEFTVEKTNLYIRLNNVQFNRNQALGDNRLTFAAEADDQFDGERTLESCSSSATTIFSTSTFADFKGQLLPQGSGSIDGILTLNFFGEDFNVVVNDLSTINLDGERCDPEGIDCEGGAVTGTAFFDDNFESYNSTIDVVAAGWVIENVSGGNVEFELDEFSNNNYMLVSAFNSNEEDIESWLITPEFSLDNTNMDALNVDIQTNFNNGLVLTLMLSTDFTGSIEDATWVELTDATVPPGSASGFGSFTPAGPINLSCVDGSNVRIGFKYTGSDVSGGGTTRYHIDNVRINGN</sequence>
<dbReference type="EMBL" id="JBHTBN010000001">
    <property type="protein sequence ID" value="MFC7356327.1"/>
    <property type="molecule type" value="Genomic_DNA"/>
</dbReference>
<evidence type="ECO:0000313" key="3">
    <source>
        <dbReference type="EMBL" id="MFC7356327.1"/>
    </source>
</evidence>
<dbReference type="InterPro" id="IPR032185">
    <property type="entry name" value="DUF5017"/>
</dbReference>
<evidence type="ECO:0000259" key="1">
    <source>
        <dbReference type="Pfam" id="PF16409"/>
    </source>
</evidence>
<feature type="domain" description="DUF5689" evidence="2">
    <location>
        <begin position="56"/>
        <end position="282"/>
    </location>
</feature>
<accession>A0ABW2MS43</accession>
<protein>
    <submittedName>
        <fullName evidence="3">DUF5689 domain-containing protein</fullName>
    </submittedName>
</protein>
<evidence type="ECO:0000313" key="4">
    <source>
        <dbReference type="Proteomes" id="UP001596415"/>
    </source>
</evidence>
<dbReference type="Gene3D" id="2.60.120.200">
    <property type="match status" value="1"/>
</dbReference>
<dbReference type="Pfam" id="PF16409">
    <property type="entry name" value="DUF5017"/>
    <property type="match status" value="1"/>
</dbReference>
<proteinExistence type="predicted"/>
<name>A0ABW2MS43_9FLAO</name>
<organism evidence="3 4">
    <name type="scientific">Jejudonia soesokkakensis</name>
    <dbReference type="NCBI Taxonomy" id="1323432"/>
    <lineage>
        <taxon>Bacteria</taxon>
        <taxon>Pseudomonadati</taxon>
        <taxon>Bacteroidota</taxon>
        <taxon>Flavobacteriia</taxon>
        <taxon>Flavobacteriales</taxon>
        <taxon>Flavobacteriaceae</taxon>
        <taxon>Jejudonia</taxon>
    </lineage>
</organism>
<dbReference type="PROSITE" id="PS51257">
    <property type="entry name" value="PROKAR_LIPOPROTEIN"/>
    <property type="match status" value="1"/>
</dbReference>
<keyword evidence="4" id="KW-1185">Reference proteome</keyword>
<dbReference type="InterPro" id="IPR043744">
    <property type="entry name" value="DUF5689"/>
</dbReference>
<reference evidence="4" key="1">
    <citation type="journal article" date="2019" name="Int. J. Syst. Evol. Microbiol.">
        <title>The Global Catalogue of Microorganisms (GCM) 10K type strain sequencing project: providing services to taxonomists for standard genome sequencing and annotation.</title>
        <authorList>
            <consortium name="The Broad Institute Genomics Platform"/>
            <consortium name="The Broad Institute Genome Sequencing Center for Infectious Disease"/>
            <person name="Wu L."/>
            <person name="Ma J."/>
        </authorList>
    </citation>
    <scope>NUCLEOTIDE SEQUENCE [LARGE SCALE GENOMIC DNA]</scope>
    <source>
        <strain evidence="4">CGMCC 1.16306</strain>
    </source>
</reference>
<dbReference type="NCBIfam" id="NF038128">
    <property type="entry name" value="choice_anch_J"/>
    <property type="match status" value="1"/>
</dbReference>
<evidence type="ECO:0000259" key="2">
    <source>
        <dbReference type="Pfam" id="PF18942"/>
    </source>
</evidence>
<gene>
    <name evidence="3" type="ORF">ACFQO1_01400</name>
</gene>
<feature type="domain" description="DUF5017" evidence="1">
    <location>
        <begin position="380"/>
        <end position="469"/>
    </location>
</feature>